<dbReference type="PANTHER" id="PTHR46599:SF6">
    <property type="entry name" value="DUAL SPECIFICITY PHOSPHATASE 26"/>
    <property type="match status" value="1"/>
</dbReference>
<name>A0A922MAJ7_SPOEX</name>
<dbReference type="PANTHER" id="PTHR46599">
    <property type="entry name" value="PIGGYBAC TRANSPOSABLE ELEMENT-DERIVED PROTEIN 4"/>
    <property type="match status" value="1"/>
</dbReference>
<protein>
    <recommendedName>
        <fullName evidence="1">PiggyBac transposable element-derived protein domain-containing protein</fullName>
    </recommendedName>
</protein>
<comment type="caution">
    <text evidence="2">The sequence shown here is derived from an EMBL/GenBank/DDBJ whole genome shotgun (WGS) entry which is preliminary data.</text>
</comment>
<dbReference type="EMBL" id="JACEFF010000687">
    <property type="protein sequence ID" value="KAH9632820.1"/>
    <property type="molecule type" value="Genomic_DNA"/>
</dbReference>
<reference evidence="2" key="1">
    <citation type="journal article" date="2021" name="G3 (Bethesda)">
        <title>Genome and transcriptome analysis of the beet armyworm Spodoptera exigua reveals targets for pest control. .</title>
        <authorList>
            <person name="Simon S."/>
            <person name="Breeschoten T."/>
            <person name="Jansen H.J."/>
            <person name="Dirks R.P."/>
            <person name="Schranz M.E."/>
            <person name="Ros V.I.D."/>
        </authorList>
    </citation>
    <scope>NUCLEOTIDE SEQUENCE</scope>
    <source>
        <strain evidence="2">TB_SE_WUR_2020</strain>
    </source>
</reference>
<organism evidence="2 3">
    <name type="scientific">Spodoptera exigua</name>
    <name type="common">Beet armyworm</name>
    <name type="synonym">Noctua fulgens</name>
    <dbReference type="NCBI Taxonomy" id="7107"/>
    <lineage>
        <taxon>Eukaryota</taxon>
        <taxon>Metazoa</taxon>
        <taxon>Ecdysozoa</taxon>
        <taxon>Arthropoda</taxon>
        <taxon>Hexapoda</taxon>
        <taxon>Insecta</taxon>
        <taxon>Pterygota</taxon>
        <taxon>Neoptera</taxon>
        <taxon>Endopterygota</taxon>
        <taxon>Lepidoptera</taxon>
        <taxon>Glossata</taxon>
        <taxon>Ditrysia</taxon>
        <taxon>Noctuoidea</taxon>
        <taxon>Noctuidae</taxon>
        <taxon>Amphipyrinae</taxon>
        <taxon>Spodoptera</taxon>
    </lineage>
</organism>
<evidence type="ECO:0000313" key="3">
    <source>
        <dbReference type="Proteomes" id="UP000814243"/>
    </source>
</evidence>
<sequence>MHYDAAIDPDTNEERKPEIITFYNRTKCGVDILDKMCKQYSVLRNSRRWPLTIFFDLMNIVGVNALVINQMNALPEKITRRNFLHDLSFNLIKPLLIRRASNETLPRQLKFRIGALLDSTAQEFQEPQHDLTPKTQTSWSLCTLHESPESVDKKVVQDLLQMVLSRSPSSSMS</sequence>
<accession>A0A922MAJ7</accession>
<dbReference type="InterPro" id="IPR029526">
    <property type="entry name" value="PGBD"/>
</dbReference>
<dbReference type="Proteomes" id="UP000814243">
    <property type="component" value="Unassembled WGS sequence"/>
</dbReference>
<proteinExistence type="predicted"/>
<feature type="domain" description="PiggyBac transposable element-derived protein" evidence="1">
    <location>
        <begin position="14"/>
        <end position="65"/>
    </location>
</feature>
<evidence type="ECO:0000259" key="1">
    <source>
        <dbReference type="Pfam" id="PF13843"/>
    </source>
</evidence>
<evidence type="ECO:0000313" key="2">
    <source>
        <dbReference type="EMBL" id="KAH9632820.1"/>
    </source>
</evidence>
<gene>
    <name evidence="2" type="ORF">HF086_016301</name>
</gene>
<dbReference type="AlphaFoldDB" id="A0A922MAJ7"/>
<dbReference type="Pfam" id="PF13843">
    <property type="entry name" value="DDE_Tnp_1_7"/>
    <property type="match status" value="1"/>
</dbReference>